<reference evidence="2 3" key="1">
    <citation type="journal article" date="2016" name="Mol. Biol. Evol.">
        <title>Comparative Genomics of Early-Diverging Mushroom-Forming Fungi Provides Insights into the Origins of Lignocellulose Decay Capabilities.</title>
        <authorList>
            <person name="Nagy L.G."/>
            <person name="Riley R."/>
            <person name="Tritt A."/>
            <person name="Adam C."/>
            <person name="Daum C."/>
            <person name="Floudas D."/>
            <person name="Sun H."/>
            <person name="Yadav J.S."/>
            <person name="Pangilinan J."/>
            <person name="Larsson K.H."/>
            <person name="Matsuura K."/>
            <person name="Barry K."/>
            <person name="Labutti K."/>
            <person name="Kuo R."/>
            <person name="Ohm R.A."/>
            <person name="Bhattacharya S.S."/>
            <person name="Shirouzu T."/>
            <person name="Yoshinaga Y."/>
            <person name="Martin F.M."/>
            <person name="Grigoriev I.V."/>
            <person name="Hibbett D.S."/>
        </authorList>
    </citation>
    <scope>NUCLEOTIDE SEQUENCE [LARGE SCALE GENOMIC DNA]</scope>
    <source>
        <strain evidence="2 3">HHB14362 ss-1</strain>
    </source>
</reference>
<evidence type="ECO:0000256" key="1">
    <source>
        <dbReference type="SAM" id="MobiDB-lite"/>
    </source>
</evidence>
<feature type="compositionally biased region" description="Basic and acidic residues" evidence="1">
    <location>
        <begin position="91"/>
        <end position="101"/>
    </location>
</feature>
<protein>
    <submittedName>
        <fullName evidence="2">Uncharacterized protein</fullName>
    </submittedName>
</protein>
<dbReference type="AlphaFoldDB" id="A0A165VUA7"/>
<keyword evidence="3" id="KW-1185">Reference proteome</keyword>
<feature type="region of interest" description="Disordered" evidence="1">
    <location>
        <begin position="1"/>
        <end position="56"/>
    </location>
</feature>
<proteinExistence type="predicted"/>
<sequence length="178" mass="19538">MDAAREERLRALGDAEPTAQSDREKEEWGDSDEEPDDAQRELMRRTAMHLSNSPNPAQLEMRILANHGADRRFAFLRGRWGRAWRTAKAGVRMEKEEKKEGGGLGGLAGYGDSDEDENSANGEGKPDTGKGAETGADKMSPSATEQVVIGEDEEALKAARRAKAKEWAARRRAAKEAD</sequence>
<organism evidence="2 3">
    <name type="scientific">Neolentinus lepideus HHB14362 ss-1</name>
    <dbReference type="NCBI Taxonomy" id="1314782"/>
    <lineage>
        <taxon>Eukaryota</taxon>
        <taxon>Fungi</taxon>
        <taxon>Dikarya</taxon>
        <taxon>Basidiomycota</taxon>
        <taxon>Agaricomycotina</taxon>
        <taxon>Agaricomycetes</taxon>
        <taxon>Gloeophyllales</taxon>
        <taxon>Gloeophyllaceae</taxon>
        <taxon>Neolentinus</taxon>
    </lineage>
</organism>
<dbReference type="STRING" id="1314782.A0A165VUA7"/>
<dbReference type="EMBL" id="KV425552">
    <property type="protein sequence ID" value="KZT30199.1"/>
    <property type="molecule type" value="Genomic_DNA"/>
</dbReference>
<evidence type="ECO:0000313" key="3">
    <source>
        <dbReference type="Proteomes" id="UP000076761"/>
    </source>
</evidence>
<feature type="region of interest" description="Disordered" evidence="1">
    <location>
        <begin position="86"/>
        <end position="178"/>
    </location>
</feature>
<dbReference type="InParanoid" id="A0A165VUA7"/>
<evidence type="ECO:0000313" key="2">
    <source>
        <dbReference type="EMBL" id="KZT30199.1"/>
    </source>
</evidence>
<feature type="compositionally biased region" description="Basic and acidic residues" evidence="1">
    <location>
        <begin position="164"/>
        <end position="178"/>
    </location>
</feature>
<accession>A0A165VUA7</accession>
<feature type="compositionally biased region" description="Basic and acidic residues" evidence="1">
    <location>
        <begin position="1"/>
        <end position="13"/>
    </location>
</feature>
<name>A0A165VUA7_9AGAM</name>
<dbReference type="OrthoDB" id="2552978at2759"/>
<dbReference type="Proteomes" id="UP000076761">
    <property type="component" value="Unassembled WGS sequence"/>
</dbReference>
<gene>
    <name evidence="2" type="ORF">NEOLEDRAFT_1127116</name>
</gene>